<name>A0A173WS95_9FIRM</name>
<reference evidence="1 2" key="1">
    <citation type="submission" date="2015-09" db="EMBL/GenBank/DDBJ databases">
        <authorList>
            <consortium name="Pathogen Informatics"/>
        </authorList>
    </citation>
    <scope>NUCLEOTIDE SEQUENCE [LARGE SCALE GENOMIC DNA]</scope>
    <source>
        <strain evidence="1 2">2789STDY5608837</strain>
    </source>
</reference>
<evidence type="ECO:0008006" key="3">
    <source>
        <dbReference type="Google" id="ProtNLM"/>
    </source>
</evidence>
<evidence type="ECO:0000313" key="2">
    <source>
        <dbReference type="Proteomes" id="UP000095409"/>
    </source>
</evidence>
<dbReference type="EMBL" id="CYZD01000001">
    <property type="protein sequence ID" value="CUN41377.1"/>
    <property type="molecule type" value="Genomic_DNA"/>
</dbReference>
<dbReference type="AlphaFoldDB" id="A0A173WS95"/>
<dbReference type="RefSeq" id="WP_055065448.1">
    <property type="nucleotide sequence ID" value="NZ_CYZD01000001.1"/>
</dbReference>
<dbReference type="Proteomes" id="UP000095409">
    <property type="component" value="Unassembled WGS sequence"/>
</dbReference>
<dbReference type="Gene3D" id="3.30.110.190">
    <property type="match status" value="1"/>
</dbReference>
<organism evidence="1 2">
    <name type="scientific">Blautia obeum</name>
    <dbReference type="NCBI Taxonomy" id="40520"/>
    <lineage>
        <taxon>Bacteria</taxon>
        <taxon>Bacillati</taxon>
        <taxon>Bacillota</taxon>
        <taxon>Clostridia</taxon>
        <taxon>Lachnospirales</taxon>
        <taxon>Lachnospiraceae</taxon>
        <taxon>Blautia</taxon>
    </lineage>
</organism>
<proteinExistence type="predicted"/>
<dbReference type="Pfam" id="PF14337">
    <property type="entry name" value="Abi_alpha"/>
    <property type="match status" value="1"/>
</dbReference>
<evidence type="ECO:0000313" key="1">
    <source>
        <dbReference type="EMBL" id="CUN41377.1"/>
    </source>
</evidence>
<dbReference type="InterPro" id="IPR025506">
    <property type="entry name" value="Abi_alpha"/>
</dbReference>
<sequence>MSDKNSSFINLPDLPASIDNAVKNLTDKPTQGIGQTLADVWYLVFGGITHAADKRRMKYAHDLKLYEQELSQAILSIPEENLIEPNIQITAQALENSKYCIESEELRKLFVNLISKSMDSHYTSNVHPSFAEIIKQMSPIDARILKTLHPKYNFPVVDYVLENHLTSSYELQFPAVYISSLSDIDMWSASSAISSLERLGIIALDTSSSFSDKSVYTPFEETDYYKTFSSKAIRSYASKRATIHKYLGFFTPLGKNFFEVCVK</sequence>
<gene>
    <name evidence="1" type="ORF">ERS852394_00174</name>
</gene>
<protein>
    <recommendedName>
        <fullName evidence="3">DUF4393 domain-containing protein</fullName>
    </recommendedName>
</protein>
<accession>A0A173WS95</accession>